<keyword evidence="14" id="KW-0443">Lipid metabolism</keyword>
<evidence type="ECO:0000313" key="24">
    <source>
        <dbReference type="EMBL" id="JAC13600.1"/>
    </source>
</evidence>
<feature type="transmembrane region" description="Helical" evidence="23">
    <location>
        <begin position="271"/>
        <end position="289"/>
    </location>
</feature>
<dbReference type="EMBL" id="GBBI01005112">
    <property type="protein sequence ID" value="JAC13600.1"/>
    <property type="molecule type" value="mRNA"/>
</dbReference>
<keyword evidence="6 23" id="KW-0812">Transmembrane</keyword>
<evidence type="ECO:0000256" key="14">
    <source>
        <dbReference type="ARBA" id="ARBA00023098"/>
    </source>
</evidence>
<keyword evidence="11 23" id="KW-1133">Transmembrane helix</keyword>
<keyword evidence="16" id="KW-1207">Sterol metabolism</keyword>
<evidence type="ECO:0000256" key="6">
    <source>
        <dbReference type="ARBA" id="ARBA00022692"/>
    </source>
</evidence>
<keyword evidence="9" id="KW-0521">NADP</keyword>
<keyword evidence="13" id="KW-0756">Sterol biosynthesis</keyword>
<evidence type="ECO:0000256" key="11">
    <source>
        <dbReference type="ARBA" id="ARBA00022989"/>
    </source>
</evidence>
<comment type="pathway">
    <text evidence="2">Steroid biosynthesis; cholesterol biosynthesis.</text>
</comment>
<evidence type="ECO:0000256" key="13">
    <source>
        <dbReference type="ARBA" id="ARBA00023011"/>
    </source>
</evidence>
<feature type="transmembrane region" description="Helical" evidence="23">
    <location>
        <begin position="173"/>
        <end position="194"/>
    </location>
</feature>
<comment type="catalytic activity">
    <reaction evidence="22">
        <text>7-dehydrodesmosterol + NADPH + H(+) = desmosterol + NADP(+)</text>
        <dbReference type="Rhea" id="RHEA:46740"/>
        <dbReference type="ChEBI" id="CHEBI:15378"/>
        <dbReference type="ChEBI" id="CHEBI:17737"/>
        <dbReference type="ChEBI" id="CHEBI:27910"/>
        <dbReference type="ChEBI" id="CHEBI:57783"/>
        <dbReference type="ChEBI" id="CHEBI:58349"/>
    </reaction>
    <physiologicalReaction direction="left-to-right" evidence="22">
        <dbReference type="Rhea" id="RHEA:46741"/>
    </physiologicalReaction>
</comment>
<sequence length="408" mass="47610">KMSLYENFKQKFVPPVFLVVFTMSVQLLAIFGRGEAITFEAILSGLSGNTVAWRIVAVLFLWAYFWLLVARKETKGERTPDGFIPTYKGNSVSYYLITVMTFLFVQWLWPNLSYIIFENMPQILGTLNTTAFVLCIFLYLRSTEGSELPKLYIFYRGRQLHPKMLNIQVKQLVIYRIALMFWQIQVLAFFFAALDKRSLDVPTLVTCLIQTVYLFKSFIYESAYYHTLDITLDRAGYYLIWGTLVWLPCLYSYNSYYLVNHKPLISNMNSVLILIFGITAIIGTLLVDFEKARFRRTNGKTLIWNKTPTYIVAKYVDSTGTERASLLLTSGSWGLARHLNYTLELLSNLSWALPAHGLNISVYFFITFLTVLIFHRIFRDESKCKAKYGKYWEEYCQKVPYRLLPYLF</sequence>
<comment type="catalytic activity">
    <reaction evidence="21">
        <text>cholesterol + NADP(+) = 7-dehydrocholesterol + NADPH + H(+)</text>
        <dbReference type="Rhea" id="RHEA:23984"/>
        <dbReference type="ChEBI" id="CHEBI:15378"/>
        <dbReference type="ChEBI" id="CHEBI:16113"/>
        <dbReference type="ChEBI" id="CHEBI:17759"/>
        <dbReference type="ChEBI" id="CHEBI:57783"/>
        <dbReference type="ChEBI" id="CHEBI:58349"/>
        <dbReference type="EC" id="1.3.1.21"/>
    </reaction>
    <physiologicalReaction direction="right-to-left" evidence="21">
        <dbReference type="Rhea" id="RHEA:23986"/>
    </physiologicalReaction>
</comment>
<evidence type="ECO:0000256" key="7">
    <source>
        <dbReference type="ARBA" id="ARBA00022778"/>
    </source>
</evidence>
<feature type="transmembrane region" description="Helical" evidence="23">
    <location>
        <begin position="360"/>
        <end position="378"/>
    </location>
</feature>
<dbReference type="UniPathway" id="UPA00063"/>
<dbReference type="Gene3D" id="1.20.120.1630">
    <property type="match status" value="1"/>
</dbReference>
<keyword evidence="5" id="KW-0153">Cholesterol metabolism</keyword>
<accession>A0A023EWF0</accession>
<comment type="similarity">
    <text evidence="3">Belongs to the ERG4/ERG24 family.</text>
</comment>
<dbReference type="GO" id="GO:0016132">
    <property type="term" value="P:brassinosteroid biosynthetic process"/>
    <property type="evidence" value="ECO:0007669"/>
    <property type="project" value="TreeGrafter"/>
</dbReference>
<evidence type="ECO:0000256" key="9">
    <source>
        <dbReference type="ARBA" id="ARBA00022857"/>
    </source>
</evidence>
<feature type="transmembrane region" description="Helical" evidence="23">
    <location>
        <begin position="12"/>
        <end position="31"/>
    </location>
</feature>
<proteinExistence type="evidence at transcript level"/>
<evidence type="ECO:0000256" key="4">
    <source>
        <dbReference type="ARBA" id="ARBA00022516"/>
    </source>
</evidence>
<evidence type="ECO:0000256" key="20">
    <source>
        <dbReference type="ARBA" id="ARBA00042688"/>
    </source>
</evidence>
<keyword evidence="7" id="KW-0152">Cholesterol biosynthesis</keyword>
<evidence type="ECO:0000256" key="17">
    <source>
        <dbReference type="ARBA" id="ARBA00023221"/>
    </source>
</evidence>
<dbReference type="EC" id="1.3.1.21" evidence="18"/>
<evidence type="ECO:0000256" key="1">
    <source>
        <dbReference type="ARBA" id="ARBA00004477"/>
    </source>
</evidence>
<feature type="transmembrane region" description="Helical" evidence="23">
    <location>
        <begin position="121"/>
        <end position="140"/>
    </location>
</feature>
<evidence type="ECO:0000256" key="2">
    <source>
        <dbReference type="ARBA" id="ARBA00004770"/>
    </source>
</evidence>
<dbReference type="InterPro" id="IPR001171">
    <property type="entry name" value="ERG24_DHCR-like"/>
</dbReference>
<feature type="transmembrane region" description="Helical" evidence="23">
    <location>
        <begin position="91"/>
        <end position="109"/>
    </location>
</feature>
<dbReference type="PANTHER" id="PTHR21257">
    <property type="entry name" value="DELTA(14)-STEROL REDUCTASE"/>
    <property type="match status" value="1"/>
</dbReference>
<evidence type="ECO:0000256" key="19">
    <source>
        <dbReference type="ARBA" id="ARBA00039984"/>
    </source>
</evidence>
<evidence type="ECO:0000256" key="15">
    <source>
        <dbReference type="ARBA" id="ARBA00023136"/>
    </source>
</evidence>
<keyword evidence="10" id="KW-0752">Steroid biosynthesis</keyword>
<evidence type="ECO:0000256" key="23">
    <source>
        <dbReference type="SAM" id="Phobius"/>
    </source>
</evidence>
<keyword evidence="15 23" id="KW-0472">Membrane</keyword>
<keyword evidence="17" id="KW-0753">Steroid metabolism</keyword>
<comment type="subcellular location">
    <subcellularLocation>
        <location evidence="1">Endoplasmic reticulum membrane</location>
        <topology evidence="1">Multi-pass membrane protein</topology>
    </subcellularLocation>
</comment>
<keyword evidence="8" id="KW-0256">Endoplasmic reticulum</keyword>
<keyword evidence="24" id="KW-0675">Receptor</keyword>
<evidence type="ECO:0000256" key="3">
    <source>
        <dbReference type="ARBA" id="ARBA00005402"/>
    </source>
</evidence>
<feature type="transmembrane region" description="Helical" evidence="23">
    <location>
        <begin position="51"/>
        <end position="70"/>
    </location>
</feature>
<keyword evidence="4" id="KW-0444">Lipid biosynthesis</keyword>
<dbReference type="Pfam" id="PF01222">
    <property type="entry name" value="ERG4_ERG24"/>
    <property type="match status" value="1"/>
</dbReference>
<feature type="transmembrane region" description="Helical" evidence="23">
    <location>
        <begin position="238"/>
        <end position="259"/>
    </location>
</feature>
<dbReference type="PANTHER" id="PTHR21257:SF38">
    <property type="entry name" value="7-DEHYDROCHOLESTEROL REDUCTASE"/>
    <property type="match status" value="1"/>
</dbReference>
<evidence type="ECO:0000256" key="21">
    <source>
        <dbReference type="ARBA" id="ARBA00047795"/>
    </source>
</evidence>
<evidence type="ECO:0000256" key="10">
    <source>
        <dbReference type="ARBA" id="ARBA00022955"/>
    </source>
</evidence>
<organism evidence="24">
    <name type="scientific">Triatoma infestans</name>
    <name type="common">Assassin bug</name>
    <dbReference type="NCBI Taxonomy" id="30076"/>
    <lineage>
        <taxon>Eukaryota</taxon>
        <taxon>Metazoa</taxon>
        <taxon>Ecdysozoa</taxon>
        <taxon>Arthropoda</taxon>
        <taxon>Hexapoda</taxon>
        <taxon>Insecta</taxon>
        <taxon>Pterygota</taxon>
        <taxon>Neoptera</taxon>
        <taxon>Paraneoptera</taxon>
        <taxon>Hemiptera</taxon>
        <taxon>Heteroptera</taxon>
        <taxon>Panheteroptera</taxon>
        <taxon>Cimicomorpha</taxon>
        <taxon>Reduviidae</taxon>
        <taxon>Triatominae</taxon>
        <taxon>Triatoma</taxon>
    </lineage>
</organism>
<dbReference type="PROSITE" id="PS01018">
    <property type="entry name" value="STEROL_REDUCT_2"/>
    <property type="match status" value="1"/>
</dbReference>
<dbReference type="AlphaFoldDB" id="A0A023EWF0"/>
<name>A0A023EWF0_TRIIF</name>
<dbReference type="InterPro" id="IPR018083">
    <property type="entry name" value="Sterol_reductase_CS"/>
</dbReference>
<dbReference type="GO" id="GO:0005789">
    <property type="term" value="C:endoplasmic reticulum membrane"/>
    <property type="evidence" value="ECO:0007669"/>
    <property type="project" value="UniProtKB-SubCell"/>
</dbReference>
<evidence type="ECO:0000256" key="18">
    <source>
        <dbReference type="ARBA" id="ARBA00038851"/>
    </source>
</evidence>
<evidence type="ECO:0000256" key="12">
    <source>
        <dbReference type="ARBA" id="ARBA00023002"/>
    </source>
</evidence>
<dbReference type="GO" id="GO:0006695">
    <property type="term" value="P:cholesterol biosynthetic process"/>
    <property type="evidence" value="ECO:0007669"/>
    <property type="project" value="UniProtKB-UniPathway"/>
</dbReference>
<protein>
    <recommendedName>
        <fullName evidence="19">7-dehydrocholesterol reductase</fullName>
        <ecNumber evidence="18">1.3.1.21</ecNumber>
    </recommendedName>
    <alternativeName>
        <fullName evidence="20">Sterol Delta(7)-reductase</fullName>
    </alternativeName>
</protein>
<evidence type="ECO:0000256" key="8">
    <source>
        <dbReference type="ARBA" id="ARBA00022824"/>
    </source>
</evidence>
<evidence type="ECO:0000256" key="22">
    <source>
        <dbReference type="ARBA" id="ARBA00047826"/>
    </source>
</evidence>
<reference evidence="24" key="1">
    <citation type="journal article" date="2014" name="PLoS Negl. Trop. Dis.">
        <title>An updated insight into the Sialotranscriptome of Triatoma infestans: developmental stage and geographic variations.</title>
        <authorList>
            <person name="Schwarz A."/>
            <person name="Medrano-Mercado N."/>
            <person name="Schaub G.A."/>
            <person name="Struchiner C.J."/>
            <person name="Bargues M.D."/>
            <person name="Levy M.Z."/>
            <person name="Ribeiro J.M."/>
        </authorList>
    </citation>
    <scope>NUCLEOTIDE SEQUENCE</scope>
    <source>
        <strain evidence="24">Chile</strain>
        <tissue evidence="24">Salivary glands</tissue>
    </source>
</reference>
<evidence type="ECO:0000256" key="16">
    <source>
        <dbReference type="ARBA" id="ARBA00023166"/>
    </source>
</evidence>
<feature type="non-terminal residue" evidence="24">
    <location>
        <position position="1"/>
    </location>
</feature>
<keyword evidence="12" id="KW-0560">Oxidoreductase</keyword>
<dbReference type="GO" id="GO:0047598">
    <property type="term" value="F:7-dehydrocholesterol reductase activity"/>
    <property type="evidence" value="ECO:0007669"/>
    <property type="project" value="UniProtKB-EC"/>
</dbReference>
<evidence type="ECO:0000256" key="5">
    <source>
        <dbReference type="ARBA" id="ARBA00022548"/>
    </source>
</evidence>